<dbReference type="InterPro" id="IPR001841">
    <property type="entry name" value="Znf_RING"/>
</dbReference>
<evidence type="ECO:0000256" key="5">
    <source>
        <dbReference type="SAM" id="MobiDB-lite"/>
    </source>
</evidence>
<dbReference type="Proteomes" id="UP001457282">
    <property type="component" value="Unassembled WGS sequence"/>
</dbReference>
<dbReference type="InterPro" id="IPR013083">
    <property type="entry name" value="Znf_RING/FYVE/PHD"/>
</dbReference>
<proteinExistence type="predicted"/>
<evidence type="ECO:0000259" key="6">
    <source>
        <dbReference type="PROSITE" id="PS50089"/>
    </source>
</evidence>
<dbReference type="EMBL" id="JBEDUW010000004">
    <property type="protein sequence ID" value="KAK9931150.1"/>
    <property type="molecule type" value="Genomic_DNA"/>
</dbReference>
<keyword evidence="8" id="KW-1185">Reference proteome</keyword>
<keyword evidence="2 4" id="KW-0863">Zinc-finger</keyword>
<keyword evidence="3" id="KW-0862">Zinc</keyword>
<comment type="caution">
    <text evidence="7">The sequence shown here is derived from an EMBL/GenBank/DDBJ whole genome shotgun (WGS) entry which is preliminary data.</text>
</comment>
<dbReference type="PANTHER" id="PTHR46858:SF7">
    <property type="entry name" value="RING-TYPE DOMAIN-CONTAINING PROTEIN"/>
    <property type="match status" value="1"/>
</dbReference>
<reference evidence="7 8" key="1">
    <citation type="journal article" date="2023" name="G3 (Bethesda)">
        <title>A chromosome-length genome assembly and annotation of blackberry (Rubus argutus, cv. 'Hillquist').</title>
        <authorList>
            <person name="Bruna T."/>
            <person name="Aryal R."/>
            <person name="Dudchenko O."/>
            <person name="Sargent D.J."/>
            <person name="Mead D."/>
            <person name="Buti M."/>
            <person name="Cavallini A."/>
            <person name="Hytonen T."/>
            <person name="Andres J."/>
            <person name="Pham M."/>
            <person name="Weisz D."/>
            <person name="Mascagni F."/>
            <person name="Usai G."/>
            <person name="Natali L."/>
            <person name="Bassil N."/>
            <person name="Fernandez G.E."/>
            <person name="Lomsadze A."/>
            <person name="Armour M."/>
            <person name="Olukolu B."/>
            <person name="Poorten T."/>
            <person name="Britton C."/>
            <person name="Davik J."/>
            <person name="Ashrafi H."/>
            <person name="Aiden E.L."/>
            <person name="Borodovsky M."/>
            <person name="Worthington M."/>
        </authorList>
    </citation>
    <scope>NUCLEOTIDE SEQUENCE [LARGE SCALE GENOMIC DNA]</scope>
    <source>
        <strain evidence="7">PI 553951</strain>
    </source>
</reference>
<feature type="domain" description="RING-type" evidence="6">
    <location>
        <begin position="274"/>
        <end position="313"/>
    </location>
</feature>
<dbReference type="GO" id="GO:0016567">
    <property type="term" value="P:protein ubiquitination"/>
    <property type="evidence" value="ECO:0007669"/>
    <property type="project" value="TreeGrafter"/>
</dbReference>
<evidence type="ECO:0000256" key="4">
    <source>
        <dbReference type="PROSITE-ProRule" id="PRU00175"/>
    </source>
</evidence>
<organism evidence="7 8">
    <name type="scientific">Rubus argutus</name>
    <name type="common">Southern blackberry</name>
    <dbReference type="NCBI Taxonomy" id="59490"/>
    <lineage>
        <taxon>Eukaryota</taxon>
        <taxon>Viridiplantae</taxon>
        <taxon>Streptophyta</taxon>
        <taxon>Embryophyta</taxon>
        <taxon>Tracheophyta</taxon>
        <taxon>Spermatophyta</taxon>
        <taxon>Magnoliopsida</taxon>
        <taxon>eudicotyledons</taxon>
        <taxon>Gunneridae</taxon>
        <taxon>Pentapetalae</taxon>
        <taxon>rosids</taxon>
        <taxon>fabids</taxon>
        <taxon>Rosales</taxon>
        <taxon>Rosaceae</taxon>
        <taxon>Rosoideae</taxon>
        <taxon>Rosoideae incertae sedis</taxon>
        <taxon>Rubus</taxon>
    </lineage>
</organism>
<evidence type="ECO:0000313" key="7">
    <source>
        <dbReference type="EMBL" id="KAK9931150.1"/>
    </source>
</evidence>
<dbReference type="SMART" id="SM00184">
    <property type="entry name" value="RING"/>
    <property type="match status" value="1"/>
</dbReference>
<gene>
    <name evidence="7" type="ORF">M0R45_018443</name>
</gene>
<protein>
    <recommendedName>
        <fullName evidence="6">RING-type domain-containing protein</fullName>
    </recommendedName>
</protein>
<name>A0AAW1X468_RUBAR</name>
<feature type="region of interest" description="Disordered" evidence="5">
    <location>
        <begin position="211"/>
        <end position="272"/>
    </location>
</feature>
<keyword evidence="1" id="KW-0479">Metal-binding</keyword>
<evidence type="ECO:0000256" key="2">
    <source>
        <dbReference type="ARBA" id="ARBA00022771"/>
    </source>
</evidence>
<evidence type="ECO:0000313" key="8">
    <source>
        <dbReference type="Proteomes" id="UP001457282"/>
    </source>
</evidence>
<dbReference type="GO" id="GO:0008270">
    <property type="term" value="F:zinc ion binding"/>
    <property type="evidence" value="ECO:0007669"/>
    <property type="project" value="UniProtKB-KW"/>
</dbReference>
<feature type="compositionally biased region" description="Low complexity" evidence="5">
    <location>
        <begin position="213"/>
        <end position="222"/>
    </location>
</feature>
<dbReference type="PANTHER" id="PTHR46858">
    <property type="entry name" value="OS05G0521000 PROTEIN"/>
    <property type="match status" value="1"/>
</dbReference>
<sequence length="325" mass="35959">MFKLDFLTAIVVWQKLTGIEDLSEAKVDTICEAFEKMVVGTILHNMKCSSKIVCTASDQSERVSLKKKLLNAPSELEEYLKPAVKQMLNEKRIAYQNHLQQVGAPSSHVPNNIGNSSSFLEKHTIFRPLSHPKQEFEYSSPFGLPIQEEKKETGIEHLPRDEHDWQQLQWLSNACKGIQEPTAPPAEEDLELVMAINASIQSALQERLPIHETSASSSSTTSMDSGDWSGHESGPRWDSTLHTENHDISTIQTTATSDSIPSSPTTTTSSSSSCVICWDGPVEGAFIPCGHMAGCMSCLNEIKAKNWDCPVCRGKVDQVIRLYAV</sequence>
<accession>A0AAW1X468</accession>
<feature type="compositionally biased region" description="Low complexity" evidence="5">
    <location>
        <begin position="253"/>
        <end position="272"/>
    </location>
</feature>
<evidence type="ECO:0000256" key="3">
    <source>
        <dbReference type="ARBA" id="ARBA00022833"/>
    </source>
</evidence>
<dbReference type="Pfam" id="PF13920">
    <property type="entry name" value="zf-C3HC4_3"/>
    <property type="match status" value="1"/>
</dbReference>
<dbReference type="SUPFAM" id="SSF57850">
    <property type="entry name" value="RING/U-box"/>
    <property type="match status" value="1"/>
</dbReference>
<dbReference type="GO" id="GO:0061630">
    <property type="term" value="F:ubiquitin protein ligase activity"/>
    <property type="evidence" value="ECO:0007669"/>
    <property type="project" value="TreeGrafter"/>
</dbReference>
<dbReference type="AlphaFoldDB" id="A0AAW1X468"/>
<feature type="compositionally biased region" description="Basic and acidic residues" evidence="5">
    <location>
        <begin position="229"/>
        <end position="247"/>
    </location>
</feature>
<dbReference type="Gene3D" id="3.30.40.10">
    <property type="entry name" value="Zinc/RING finger domain, C3HC4 (zinc finger)"/>
    <property type="match status" value="1"/>
</dbReference>
<dbReference type="PROSITE" id="PS50089">
    <property type="entry name" value="ZF_RING_2"/>
    <property type="match status" value="1"/>
</dbReference>
<evidence type="ECO:0000256" key="1">
    <source>
        <dbReference type="ARBA" id="ARBA00022723"/>
    </source>
</evidence>